<keyword evidence="1" id="KW-1133">Transmembrane helix</keyword>
<evidence type="ECO:0000256" key="1">
    <source>
        <dbReference type="SAM" id="Phobius"/>
    </source>
</evidence>
<feature type="domain" description="DUF2157" evidence="2">
    <location>
        <begin position="47"/>
        <end position="181"/>
    </location>
</feature>
<dbReference type="STRING" id="1429083.GCA_001885685_02333"/>
<evidence type="ECO:0000313" key="4">
    <source>
        <dbReference type="Proteomes" id="UP000185766"/>
    </source>
</evidence>
<dbReference type="Proteomes" id="UP000185766">
    <property type="component" value="Unassembled WGS sequence"/>
</dbReference>
<dbReference type="EMBL" id="FOAS01000001">
    <property type="protein sequence ID" value="SEK25420.1"/>
    <property type="molecule type" value="Genomic_DNA"/>
</dbReference>
<feature type="transmembrane region" description="Helical" evidence="1">
    <location>
        <begin position="74"/>
        <end position="95"/>
    </location>
</feature>
<feature type="transmembrane region" description="Helical" evidence="1">
    <location>
        <begin position="274"/>
        <end position="292"/>
    </location>
</feature>
<organism evidence="3 4">
    <name type="scientific">Atopomonas hussainii</name>
    <dbReference type="NCBI Taxonomy" id="1429083"/>
    <lineage>
        <taxon>Bacteria</taxon>
        <taxon>Pseudomonadati</taxon>
        <taxon>Pseudomonadota</taxon>
        <taxon>Gammaproteobacteria</taxon>
        <taxon>Pseudomonadales</taxon>
        <taxon>Pseudomonadaceae</taxon>
        <taxon>Atopomonas</taxon>
    </lineage>
</organism>
<feature type="transmembrane region" description="Helical" evidence="1">
    <location>
        <begin position="183"/>
        <end position="206"/>
    </location>
</feature>
<protein>
    <submittedName>
        <fullName evidence="3">Uncharacterized membrane protein</fullName>
    </submittedName>
</protein>
<feature type="transmembrane region" description="Helical" evidence="1">
    <location>
        <begin position="241"/>
        <end position="259"/>
    </location>
</feature>
<feature type="transmembrane region" description="Helical" evidence="1">
    <location>
        <begin position="133"/>
        <end position="155"/>
    </location>
</feature>
<keyword evidence="4" id="KW-1185">Reference proteome</keyword>
<feature type="transmembrane region" description="Helical" evidence="1">
    <location>
        <begin position="101"/>
        <end position="121"/>
    </location>
</feature>
<dbReference type="InterPro" id="IPR018677">
    <property type="entry name" value="DUF2157"/>
</dbReference>
<dbReference type="RefSeq" id="WP_074864251.1">
    <property type="nucleotide sequence ID" value="NZ_FOAS01000001.1"/>
</dbReference>
<keyword evidence="1" id="KW-0812">Transmembrane</keyword>
<evidence type="ECO:0000259" key="2">
    <source>
        <dbReference type="Pfam" id="PF09925"/>
    </source>
</evidence>
<feature type="transmembrane region" description="Helical" evidence="1">
    <location>
        <begin position="326"/>
        <end position="343"/>
    </location>
</feature>
<keyword evidence="1" id="KW-0472">Membrane</keyword>
<dbReference type="Pfam" id="PF09925">
    <property type="entry name" value="DUF2157"/>
    <property type="match status" value="1"/>
</dbReference>
<name>A0A1H7FMQ5_9GAMM</name>
<sequence>MSEVTREQAQQRASQIHAFHAELELLERQQVLSLNDSQRQRLGEHHQRLLERFSQQLDIDTSARSEQLSLGMRVASLFGALAFACALFFLFYRFWGLFNTPSQVAVLIGSSVASLGLTLWLNQVDRSGYYCKLAALLCFTAFVLNLSLLGQIFNITPSDKALLPWGALALLLAYQCRLRLLLVAAIACLVAFIAARVGAWGGVYWLSVGERPEHFFPASVLLLSIPALLSQQRWYGFAATYRIAGLLCLYIPLLVLGYWGESSYLPWSASSIELLYQTLAFVLSALGVAAGVKFAHSDVRNTSLVFLLLYLYTKFFDWWWELLPKYLFFLLLGLISLLLLVLLTRWRRQLQGGV</sequence>
<accession>A0A1H7FMQ5</accession>
<proteinExistence type="predicted"/>
<gene>
    <name evidence="3" type="ORF">SAMN05216214_101227</name>
</gene>
<reference evidence="3 4" key="1">
    <citation type="submission" date="2016-10" db="EMBL/GenBank/DDBJ databases">
        <authorList>
            <person name="de Groot N.N."/>
        </authorList>
    </citation>
    <scope>NUCLEOTIDE SEQUENCE [LARGE SCALE GENOMIC DNA]</scope>
    <source>
        <strain evidence="3 4">JCM 19513</strain>
    </source>
</reference>
<dbReference type="AlphaFoldDB" id="A0A1H7FMQ5"/>
<evidence type="ECO:0000313" key="3">
    <source>
        <dbReference type="EMBL" id="SEK25420.1"/>
    </source>
</evidence>
<feature type="transmembrane region" description="Helical" evidence="1">
    <location>
        <begin position="304"/>
        <end position="320"/>
    </location>
</feature>